<sequence>MDLAQMIATTIGCLGGLSALLVVAHRAESLLDPRAEPAVEVEPVRVPAA</sequence>
<protein>
    <submittedName>
        <fullName evidence="2">Uncharacterized protein</fullName>
    </submittedName>
</protein>
<organism evidence="2 3">
    <name type="scientific">Angustibacter aerolatus</name>
    <dbReference type="NCBI Taxonomy" id="1162965"/>
    <lineage>
        <taxon>Bacteria</taxon>
        <taxon>Bacillati</taxon>
        <taxon>Actinomycetota</taxon>
        <taxon>Actinomycetes</taxon>
        <taxon>Kineosporiales</taxon>
        <taxon>Kineosporiaceae</taxon>
    </lineage>
</organism>
<keyword evidence="1" id="KW-1133">Transmembrane helix</keyword>
<comment type="caution">
    <text evidence="2">The sequence shown here is derived from an EMBL/GenBank/DDBJ whole genome shotgun (WGS) entry which is preliminary data.</text>
</comment>
<dbReference type="EMBL" id="BSUZ01000001">
    <property type="protein sequence ID" value="GMA87677.1"/>
    <property type="molecule type" value="Genomic_DNA"/>
</dbReference>
<dbReference type="Proteomes" id="UP001157017">
    <property type="component" value="Unassembled WGS sequence"/>
</dbReference>
<evidence type="ECO:0000256" key="1">
    <source>
        <dbReference type="SAM" id="Phobius"/>
    </source>
</evidence>
<accession>A0ABQ6JLF7</accession>
<evidence type="ECO:0000313" key="3">
    <source>
        <dbReference type="Proteomes" id="UP001157017"/>
    </source>
</evidence>
<feature type="transmembrane region" description="Helical" evidence="1">
    <location>
        <begin position="6"/>
        <end position="24"/>
    </location>
</feature>
<proteinExistence type="predicted"/>
<keyword evidence="1" id="KW-0472">Membrane</keyword>
<evidence type="ECO:0000313" key="2">
    <source>
        <dbReference type="EMBL" id="GMA87677.1"/>
    </source>
</evidence>
<gene>
    <name evidence="2" type="ORF">GCM10025868_29270</name>
</gene>
<reference evidence="3" key="1">
    <citation type="journal article" date="2019" name="Int. J. Syst. Evol. Microbiol.">
        <title>The Global Catalogue of Microorganisms (GCM) 10K type strain sequencing project: providing services to taxonomists for standard genome sequencing and annotation.</title>
        <authorList>
            <consortium name="The Broad Institute Genomics Platform"/>
            <consortium name="The Broad Institute Genome Sequencing Center for Infectious Disease"/>
            <person name="Wu L."/>
            <person name="Ma J."/>
        </authorList>
    </citation>
    <scope>NUCLEOTIDE SEQUENCE [LARGE SCALE GENOMIC DNA]</scope>
    <source>
        <strain evidence="3">NBRC 108730</strain>
    </source>
</reference>
<name>A0ABQ6JLF7_9ACTN</name>
<keyword evidence="1" id="KW-0812">Transmembrane</keyword>
<keyword evidence="3" id="KW-1185">Reference proteome</keyword>